<reference evidence="2" key="1">
    <citation type="submission" date="2022-11" db="UniProtKB">
        <authorList>
            <consortium name="WormBaseParasite"/>
        </authorList>
    </citation>
    <scope>IDENTIFICATION</scope>
</reference>
<dbReference type="Proteomes" id="UP000887580">
    <property type="component" value="Unplaced"/>
</dbReference>
<dbReference type="WBParaSite" id="PS1159_v2.g15914.t1">
    <property type="protein sequence ID" value="PS1159_v2.g15914.t1"/>
    <property type="gene ID" value="PS1159_v2.g15914"/>
</dbReference>
<accession>A0AC35FBW3</accession>
<organism evidence="1 2">
    <name type="scientific">Panagrolaimus sp. PS1159</name>
    <dbReference type="NCBI Taxonomy" id="55785"/>
    <lineage>
        <taxon>Eukaryota</taxon>
        <taxon>Metazoa</taxon>
        <taxon>Ecdysozoa</taxon>
        <taxon>Nematoda</taxon>
        <taxon>Chromadorea</taxon>
        <taxon>Rhabditida</taxon>
        <taxon>Tylenchina</taxon>
        <taxon>Panagrolaimomorpha</taxon>
        <taxon>Panagrolaimoidea</taxon>
        <taxon>Panagrolaimidae</taxon>
        <taxon>Panagrolaimus</taxon>
    </lineage>
</organism>
<evidence type="ECO:0000313" key="1">
    <source>
        <dbReference type="Proteomes" id="UP000887580"/>
    </source>
</evidence>
<protein>
    <submittedName>
        <fullName evidence="2">Uncharacterized protein</fullName>
    </submittedName>
</protein>
<evidence type="ECO:0000313" key="2">
    <source>
        <dbReference type="WBParaSite" id="PS1159_v2.g15914.t1"/>
    </source>
</evidence>
<sequence>MQGFTKTASVFEEELRSEVGLQDSVEKLVFQIFQYIEDYCPEKLLELWRFLNERTFATLSESQLKVASDLENTTYKLYLINCIKNNNIQKAHEFFSRIADLTRNNPDWNDWFCLPYIKNPGKEKTFEKYFLPHWQACLIVWLHNFLSAAFANVSKSRLTTYVENGKKGRQISEDVQHVASSVVTFEAGLTDDFAVIAQVGTPGSKTSSKSLKTIFKNIAGK</sequence>
<name>A0AC35FBW3_9BILA</name>
<proteinExistence type="predicted"/>